<dbReference type="EMBL" id="GEGO01003944">
    <property type="protein sequence ID" value="JAR91460.1"/>
    <property type="molecule type" value="Transcribed_RNA"/>
</dbReference>
<dbReference type="AlphaFoldDB" id="A0A147BKY6"/>
<evidence type="ECO:0000313" key="1">
    <source>
        <dbReference type="EMBL" id="JAR91460.1"/>
    </source>
</evidence>
<feature type="non-terminal residue" evidence="1">
    <location>
        <position position="1"/>
    </location>
</feature>
<reference evidence="1" key="1">
    <citation type="journal article" date="2018" name="PLoS Negl. Trop. Dis.">
        <title>Sialome diversity of ticks revealed by RNAseq of single tick salivary glands.</title>
        <authorList>
            <person name="Perner J."/>
            <person name="Kropackova S."/>
            <person name="Kopacek P."/>
            <person name="Ribeiro J.M."/>
        </authorList>
    </citation>
    <scope>NUCLEOTIDE SEQUENCE</scope>
    <source>
        <strain evidence="1">Siblings of single egg batch collected in Ceske Budejovice</strain>
        <tissue evidence="1">Salivary glands</tissue>
    </source>
</reference>
<name>A0A147BKY6_IXORI</name>
<accession>A0A147BKY6</accession>
<proteinExistence type="predicted"/>
<organism evidence="1">
    <name type="scientific">Ixodes ricinus</name>
    <name type="common">Common tick</name>
    <name type="synonym">Acarus ricinus</name>
    <dbReference type="NCBI Taxonomy" id="34613"/>
    <lineage>
        <taxon>Eukaryota</taxon>
        <taxon>Metazoa</taxon>
        <taxon>Ecdysozoa</taxon>
        <taxon>Arthropoda</taxon>
        <taxon>Chelicerata</taxon>
        <taxon>Arachnida</taxon>
        <taxon>Acari</taxon>
        <taxon>Parasitiformes</taxon>
        <taxon>Ixodida</taxon>
        <taxon>Ixodoidea</taxon>
        <taxon>Ixodidae</taxon>
        <taxon>Ixodinae</taxon>
        <taxon>Ixodes</taxon>
    </lineage>
</organism>
<sequence>KYATPNVKLLAYNSFVRSKLEYGSITWDPHTKSNSEILERVQRRAVRFIYGKFKRTDSPSLLMQTNKILTLEHRRRIARLKFLHSLFLRKLSLDPNYYLKPLSTRRTRHHHEHSLAPYFARTNLFKFSFFPRTIEEWNSLSCSVISSSNFASSLEQLL</sequence>
<protein>
    <submittedName>
        <fullName evidence="1">Putative tick transposon</fullName>
    </submittedName>
</protein>